<keyword evidence="3" id="KW-1185">Reference proteome</keyword>
<name>A0AAD0NQ36_9ACTN</name>
<dbReference type="RefSeq" id="WP_107748899.1">
    <property type="nucleotide sequence ID" value="NZ_CP015453.1"/>
</dbReference>
<evidence type="ECO:0000256" key="1">
    <source>
        <dbReference type="SAM" id="SignalP"/>
    </source>
</evidence>
<protein>
    <recommendedName>
        <fullName evidence="4">Copper(I)-binding protein</fullName>
    </recommendedName>
</protein>
<feature type="signal peptide" evidence="1">
    <location>
        <begin position="1"/>
        <end position="28"/>
    </location>
</feature>
<evidence type="ECO:0008006" key="4">
    <source>
        <dbReference type="Google" id="ProtNLM"/>
    </source>
</evidence>
<evidence type="ECO:0000313" key="3">
    <source>
        <dbReference type="Proteomes" id="UP000244903"/>
    </source>
</evidence>
<dbReference type="AlphaFoldDB" id="A0AAD0NQ36"/>
<organism evidence="2 3">
    <name type="scientific">Dietzia psychralcaliphila</name>
    <dbReference type="NCBI Taxonomy" id="139021"/>
    <lineage>
        <taxon>Bacteria</taxon>
        <taxon>Bacillati</taxon>
        <taxon>Actinomycetota</taxon>
        <taxon>Actinomycetes</taxon>
        <taxon>Mycobacteriales</taxon>
        <taxon>Dietziaceae</taxon>
        <taxon>Dietzia</taxon>
    </lineage>
</organism>
<evidence type="ECO:0000313" key="2">
    <source>
        <dbReference type="EMBL" id="AWH94618.1"/>
    </source>
</evidence>
<dbReference type="Proteomes" id="UP000244903">
    <property type="component" value="Chromosome"/>
</dbReference>
<proteinExistence type="predicted"/>
<dbReference type="KEGG" id="dpc:A6048_02875"/>
<sequence>MTSPNTGLRRTALVVLAVGTAVGMSACGAGQVSQTASQVAAVDGGQGSAGDLYVNDLVVVLPETGEARLGFAASYTGSGIGESVSLDRVEIDGMEAQIGETQPLGRGCSLIVSAAADAEPVPAGDDLCVERTTATLPGADDLDIGTSVPATVSFSNGDQIEMDAAVIAEVPASDEYTRPVETHAEGH</sequence>
<accession>A0AAD0NQ36</accession>
<dbReference type="EMBL" id="CP015453">
    <property type="protein sequence ID" value="AWH94618.1"/>
    <property type="molecule type" value="Genomic_DNA"/>
</dbReference>
<gene>
    <name evidence="2" type="ORF">A6048_02875</name>
</gene>
<feature type="chain" id="PRO_5042027910" description="Copper(I)-binding protein" evidence="1">
    <location>
        <begin position="29"/>
        <end position="187"/>
    </location>
</feature>
<keyword evidence="1" id="KW-0732">Signal</keyword>
<reference evidence="2 3" key="1">
    <citation type="submission" date="2016-04" db="EMBL/GenBank/DDBJ databases">
        <title>Complete genome sequence of the haloalkaliphilic hydrocarbon-degrading bacterium Dietzia psychralcaliphila ILA-1T, isolated from a drain of a fish product-processing plant.</title>
        <authorList>
            <person name="Zhao J."/>
            <person name="Hu B."/>
            <person name="Geng S."/>
            <person name="Nie Y."/>
            <person name="Tang Y."/>
        </authorList>
    </citation>
    <scope>NUCLEOTIDE SEQUENCE [LARGE SCALE GENOMIC DNA]</scope>
    <source>
        <strain evidence="2 3">ILA-1</strain>
    </source>
</reference>